<comment type="caution">
    <text evidence="1">The sequence shown here is derived from an EMBL/GenBank/DDBJ whole genome shotgun (WGS) entry which is preliminary data.</text>
</comment>
<dbReference type="EMBL" id="VLKT01000083">
    <property type="protein sequence ID" value="TWI19496.1"/>
    <property type="molecule type" value="Genomic_DNA"/>
</dbReference>
<sequence>MKRWQRVSMDASAEDGITIIRITRGRKGDAMASVESLEWFEPDGHKYTGYAAAQETGRRPAVEVLADFKKVRAVVALESDDIWDPAWGDLLPIGR</sequence>
<gene>
    <name evidence="1" type="ORF">IQ26_07112</name>
</gene>
<accession>A0A562MHY2</accession>
<reference evidence="1 2" key="1">
    <citation type="journal article" date="2015" name="Stand. Genomic Sci.">
        <title>Genomic Encyclopedia of Bacterial and Archaeal Type Strains, Phase III: the genomes of soil and plant-associated and newly described type strains.</title>
        <authorList>
            <person name="Whitman W.B."/>
            <person name="Woyke T."/>
            <person name="Klenk H.P."/>
            <person name="Zhou Y."/>
            <person name="Lilburn T.G."/>
            <person name="Beck B.J."/>
            <person name="De Vos P."/>
            <person name="Vandamme P."/>
            <person name="Eisen J.A."/>
            <person name="Garrity G."/>
            <person name="Hugenholtz P."/>
            <person name="Kyrpides N.C."/>
        </authorList>
    </citation>
    <scope>NUCLEOTIDE SEQUENCE [LARGE SCALE GENOMIC DNA]</scope>
    <source>
        <strain evidence="1 2">CGMCC 1.2546</strain>
    </source>
</reference>
<organism evidence="1 2">
    <name type="scientific">Mesorhizobium tianshanense</name>
    <dbReference type="NCBI Taxonomy" id="39844"/>
    <lineage>
        <taxon>Bacteria</taxon>
        <taxon>Pseudomonadati</taxon>
        <taxon>Pseudomonadota</taxon>
        <taxon>Alphaproteobacteria</taxon>
        <taxon>Hyphomicrobiales</taxon>
        <taxon>Phyllobacteriaceae</taxon>
        <taxon>Mesorhizobium</taxon>
    </lineage>
</organism>
<evidence type="ECO:0000313" key="1">
    <source>
        <dbReference type="EMBL" id="TWI19496.1"/>
    </source>
</evidence>
<dbReference type="AlphaFoldDB" id="A0A562MHY2"/>
<protein>
    <submittedName>
        <fullName evidence="1">Uncharacterized protein</fullName>
    </submittedName>
</protein>
<name>A0A562MHY2_9HYPH</name>
<dbReference type="Proteomes" id="UP000317122">
    <property type="component" value="Unassembled WGS sequence"/>
</dbReference>
<proteinExistence type="predicted"/>
<keyword evidence="2" id="KW-1185">Reference proteome</keyword>
<evidence type="ECO:0000313" key="2">
    <source>
        <dbReference type="Proteomes" id="UP000317122"/>
    </source>
</evidence>